<dbReference type="OrthoDB" id="72539at2"/>
<dbReference type="KEGG" id="scy:SCATT_05580"/>
<evidence type="ECO:0000313" key="3">
    <source>
        <dbReference type="Proteomes" id="UP000007842"/>
    </source>
</evidence>
<accession>G8WRB2</accession>
<protein>
    <submittedName>
        <fullName evidence="2">Uncharacterized protein</fullName>
    </submittedName>
</protein>
<sequence length="80" mass="8720">MTQPRRFHLQRDTDITGASGTGRVADGVLWPDGTASVRWRGPRPSVVFWGGGIADAESVHGHGGYTRIVWDDPEPHLLDA</sequence>
<organism evidence="2 3">
    <name type="scientific">Streptantibioticus cattleyicolor (strain ATCC 35852 / DSM 46488 / JCM 4925 / NBRC 14057 / NRRL 8057)</name>
    <name type="common">Streptomyces cattleya</name>
    <dbReference type="NCBI Taxonomy" id="1003195"/>
    <lineage>
        <taxon>Bacteria</taxon>
        <taxon>Bacillati</taxon>
        <taxon>Actinomycetota</taxon>
        <taxon>Actinomycetes</taxon>
        <taxon>Kitasatosporales</taxon>
        <taxon>Streptomycetaceae</taxon>
        <taxon>Streptantibioticus</taxon>
    </lineage>
</organism>
<dbReference type="AlphaFoldDB" id="G8WRB2"/>
<name>G8WRB2_STREN</name>
<evidence type="ECO:0000313" key="2">
    <source>
        <dbReference type="EMBL" id="AEW92929.1"/>
    </source>
</evidence>
<dbReference type="Proteomes" id="UP000007842">
    <property type="component" value="Chromosome"/>
</dbReference>
<feature type="region of interest" description="Disordered" evidence="1">
    <location>
        <begin position="1"/>
        <end position="23"/>
    </location>
</feature>
<gene>
    <name evidence="2" type="ordered locus">SCATT_05580</name>
</gene>
<dbReference type="PATRIC" id="fig|1003195.29.peg.554"/>
<dbReference type="EMBL" id="CP003219">
    <property type="protein sequence ID" value="AEW92929.1"/>
    <property type="molecule type" value="Genomic_DNA"/>
</dbReference>
<dbReference type="eggNOG" id="ENOG5033BFU">
    <property type="taxonomic scope" value="Bacteria"/>
</dbReference>
<evidence type="ECO:0000256" key="1">
    <source>
        <dbReference type="SAM" id="MobiDB-lite"/>
    </source>
</evidence>
<proteinExistence type="predicted"/>
<dbReference type="RefSeq" id="WP_014627364.1">
    <property type="nucleotide sequence ID" value="NC_016111.1"/>
</dbReference>
<reference evidence="3" key="1">
    <citation type="submission" date="2011-12" db="EMBL/GenBank/DDBJ databases">
        <title>Complete genome sequence of Streptomyces cattleya strain DSM 46488.</title>
        <authorList>
            <person name="Ou H.-Y."/>
            <person name="Li P."/>
            <person name="Zhao C."/>
            <person name="O'Hagan D."/>
            <person name="Deng Z."/>
        </authorList>
    </citation>
    <scope>NUCLEOTIDE SEQUENCE [LARGE SCALE GENOMIC DNA]</scope>
    <source>
        <strain evidence="3">ATCC 35852 / DSM 46488 / JCM 4925 / NBRC 14057 / NRRL 8057</strain>
    </source>
</reference>
<dbReference type="HOGENOM" id="CLU_2588120_0_0_11"/>
<dbReference type="STRING" id="1003195.SCATT_05580"/>
<keyword evidence="3" id="KW-1185">Reference proteome</keyword>